<gene>
    <name evidence="1" type="ORF">GSTENG00009954001</name>
</gene>
<sequence length="38" mass="4374">LLDLFMVWDWSAYLADYGQPTSKYLRVNPATALALLEK</sequence>
<dbReference type="OrthoDB" id="10267033at2759"/>
<feature type="non-terminal residue" evidence="1">
    <location>
        <position position="1"/>
    </location>
</feature>
<dbReference type="KEGG" id="tng:GSTEN00009954G001"/>
<reference evidence="1" key="1">
    <citation type="journal article" date="2004" name="Nature">
        <title>Genome duplication in the teleost fish Tetraodon nigroviridis reveals the early vertebrate proto-karyotype.</title>
        <authorList>
            <person name="Jaillon O."/>
            <person name="Aury J.-M."/>
            <person name="Brunet F."/>
            <person name="Petit J.-L."/>
            <person name="Stange-Thomann N."/>
            <person name="Mauceli E."/>
            <person name="Bouneau L."/>
            <person name="Fischer C."/>
            <person name="Ozouf-Costaz C."/>
            <person name="Bernot A."/>
            <person name="Nicaud S."/>
            <person name="Jaffe D."/>
            <person name="Fisher S."/>
            <person name="Lutfalla G."/>
            <person name="Dossat C."/>
            <person name="Segurens B."/>
            <person name="Dasilva C."/>
            <person name="Salanoubat M."/>
            <person name="Levy M."/>
            <person name="Boudet N."/>
            <person name="Castellano S."/>
            <person name="Anthouard V."/>
            <person name="Jubin C."/>
            <person name="Castelli V."/>
            <person name="Katinka M."/>
            <person name="Vacherie B."/>
            <person name="Biemont C."/>
            <person name="Skalli Z."/>
            <person name="Cattolico L."/>
            <person name="Poulain J."/>
            <person name="De Berardinis V."/>
            <person name="Cruaud C."/>
            <person name="Duprat S."/>
            <person name="Brottier P."/>
            <person name="Coutanceau J.-P."/>
            <person name="Gouzy J."/>
            <person name="Parra G."/>
            <person name="Lardier G."/>
            <person name="Chapple C."/>
            <person name="McKernan K.J."/>
            <person name="McEwan P."/>
            <person name="Bosak S."/>
            <person name="Kellis M."/>
            <person name="Volff J.-N."/>
            <person name="Guigo R."/>
            <person name="Zody M.C."/>
            <person name="Mesirov J."/>
            <person name="Lindblad-Toh K."/>
            <person name="Birren B."/>
            <person name="Nusbaum C."/>
            <person name="Kahn D."/>
            <person name="Robinson-Rechavi M."/>
            <person name="Laudet V."/>
            <person name="Schachter V."/>
            <person name="Quetier F."/>
            <person name="Saurin W."/>
            <person name="Scarpelli C."/>
            <person name="Wincker P."/>
            <person name="Lander E.S."/>
            <person name="Weissenbach J."/>
            <person name="Roest Crollius H."/>
        </authorList>
    </citation>
    <scope>NUCLEOTIDE SEQUENCE [LARGE SCALE GENOMIC DNA]</scope>
</reference>
<reference evidence="1" key="2">
    <citation type="submission" date="2004-02" db="EMBL/GenBank/DDBJ databases">
        <authorList>
            <consortium name="Genoscope"/>
            <consortium name="Whitehead Institute Centre for Genome Research"/>
        </authorList>
    </citation>
    <scope>NUCLEOTIDE SEQUENCE</scope>
</reference>
<organism evidence="1">
    <name type="scientific">Tetraodon nigroviridis</name>
    <name type="common">Spotted green pufferfish</name>
    <name type="synonym">Chelonodon nigroviridis</name>
    <dbReference type="NCBI Taxonomy" id="99883"/>
    <lineage>
        <taxon>Eukaryota</taxon>
        <taxon>Metazoa</taxon>
        <taxon>Chordata</taxon>
        <taxon>Craniata</taxon>
        <taxon>Vertebrata</taxon>
        <taxon>Euteleostomi</taxon>
        <taxon>Actinopterygii</taxon>
        <taxon>Neopterygii</taxon>
        <taxon>Teleostei</taxon>
        <taxon>Neoteleostei</taxon>
        <taxon>Acanthomorphata</taxon>
        <taxon>Eupercaria</taxon>
        <taxon>Tetraodontiformes</taxon>
        <taxon>Tetradontoidea</taxon>
        <taxon>Tetraodontidae</taxon>
        <taxon>Tetraodon</taxon>
    </lineage>
</organism>
<dbReference type="EMBL" id="CAAE01011763">
    <property type="protein sequence ID" value="CAF94038.1"/>
    <property type="molecule type" value="Genomic_DNA"/>
</dbReference>
<protein>
    <submittedName>
        <fullName evidence="1">(spotted green pufferfish) hypothetical protein</fullName>
    </submittedName>
</protein>
<name>Q4SZ94_TETNG</name>
<dbReference type="AlphaFoldDB" id="Q4SZ94"/>
<comment type="caution">
    <text evidence="1">The sequence shown here is derived from an EMBL/GenBank/DDBJ whole genome shotgun (WGS) entry which is preliminary data.</text>
</comment>
<proteinExistence type="predicted"/>
<accession>Q4SZ94</accession>
<evidence type="ECO:0000313" key="1">
    <source>
        <dbReference type="EMBL" id="CAF94038.1"/>
    </source>
</evidence>